<dbReference type="Proteomes" id="UP000186303">
    <property type="component" value="Chromosome 2"/>
</dbReference>
<dbReference type="EC" id="6.1.1.15" evidence="2"/>
<dbReference type="VEuPathDB" id="FungiDB:MSYG_1555"/>
<comment type="catalytic activity">
    <reaction evidence="9">
        <text>tRNA(Pro) + L-proline + ATP = L-prolyl-tRNA(Pro) + AMP + diphosphate</text>
        <dbReference type="Rhea" id="RHEA:14305"/>
        <dbReference type="Rhea" id="RHEA-COMP:9700"/>
        <dbReference type="Rhea" id="RHEA-COMP:9702"/>
        <dbReference type="ChEBI" id="CHEBI:30616"/>
        <dbReference type="ChEBI" id="CHEBI:33019"/>
        <dbReference type="ChEBI" id="CHEBI:60039"/>
        <dbReference type="ChEBI" id="CHEBI:78442"/>
        <dbReference type="ChEBI" id="CHEBI:78532"/>
        <dbReference type="ChEBI" id="CHEBI:456215"/>
        <dbReference type="EC" id="6.1.1.15"/>
    </reaction>
</comment>
<accession>A0A1M8A4V2</accession>
<evidence type="ECO:0000256" key="4">
    <source>
        <dbReference type="ARBA" id="ARBA00022741"/>
    </source>
</evidence>
<evidence type="ECO:0000256" key="7">
    <source>
        <dbReference type="ARBA" id="ARBA00023146"/>
    </source>
</evidence>
<evidence type="ECO:0000256" key="8">
    <source>
        <dbReference type="ARBA" id="ARBA00029731"/>
    </source>
</evidence>
<proteinExistence type="inferred from homology"/>
<keyword evidence="7 11" id="KW-0030">Aminoacyl-tRNA synthetase</keyword>
<dbReference type="InterPro" id="IPR033730">
    <property type="entry name" value="ProRS_core_prok"/>
</dbReference>
<evidence type="ECO:0000259" key="10">
    <source>
        <dbReference type="PROSITE" id="PS50862"/>
    </source>
</evidence>
<dbReference type="GO" id="GO:0005524">
    <property type="term" value="F:ATP binding"/>
    <property type="evidence" value="ECO:0007669"/>
    <property type="project" value="UniProtKB-KW"/>
</dbReference>
<reference evidence="12" key="1">
    <citation type="journal article" date="2017" name="Nucleic Acids Res.">
        <title>Proteogenomics produces comprehensive and highly accurate protein-coding gene annotation in a complete genome assembly of Malassezia sympodialis.</title>
        <authorList>
            <person name="Zhu Y."/>
            <person name="Engstroem P.G."/>
            <person name="Tellgren-Roth C."/>
            <person name="Baudo C.D."/>
            <person name="Kennell J.C."/>
            <person name="Sun S."/>
            <person name="Billmyre R.B."/>
            <person name="Schroeder M.S."/>
            <person name="Andersson A."/>
            <person name="Holm T."/>
            <person name="Sigurgeirsson B."/>
            <person name="Wu G."/>
            <person name="Sankaranarayanan S.R."/>
            <person name="Siddharthan R."/>
            <person name="Sanyal K."/>
            <person name="Lundeberg J."/>
            <person name="Nystedt B."/>
            <person name="Boekhout T."/>
            <person name="Dawson T.L. Jr."/>
            <person name="Heitman J."/>
            <person name="Scheynius A."/>
            <person name="Lehtioe J."/>
        </authorList>
    </citation>
    <scope>NUCLEOTIDE SEQUENCE [LARGE SCALE GENOMIC DNA]</scope>
    <source>
        <strain evidence="12">ATCC 42132</strain>
    </source>
</reference>
<dbReference type="GO" id="GO:0005739">
    <property type="term" value="C:mitochondrion"/>
    <property type="evidence" value="ECO:0007669"/>
    <property type="project" value="TreeGrafter"/>
</dbReference>
<dbReference type="AlphaFoldDB" id="A0A1M8A4V2"/>
<dbReference type="CDD" id="cd00779">
    <property type="entry name" value="ProRS_core_prok"/>
    <property type="match status" value="1"/>
</dbReference>
<dbReference type="SUPFAM" id="SSF55681">
    <property type="entry name" value="Class II aaRS and biotin synthetases"/>
    <property type="match status" value="1"/>
</dbReference>
<dbReference type="InterPro" id="IPR045864">
    <property type="entry name" value="aa-tRNA-synth_II/BPL/LPL"/>
</dbReference>
<name>A0A1M8A4V2_MALS4</name>
<dbReference type="GO" id="GO:0004827">
    <property type="term" value="F:proline-tRNA ligase activity"/>
    <property type="evidence" value="ECO:0007669"/>
    <property type="project" value="UniProtKB-EC"/>
</dbReference>
<dbReference type="InterPro" id="IPR006195">
    <property type="entry name" value="aa-tRNA-synth_II"/>
</dbReference>
<dbReference type="Gene3D" id="3.40.50.800">
    <property type="entry name" value="Anticodon-binding domain"/>
    <property type="match status" value="1"/>
</dbReference>
<dbReference type="GO" id="GO:0006433">
    <property type="term" value="P:prolyl-tRNA aminoacylation"/>
    <property type="evidence" value="ECO:0007669"/>
    <property type="project" value="InterPro"/>
</dbReference>
<dbReference type="SUPFAM" id="SSF52954">
    <property type="entry name" value="Class II aaRS ABD-related"/>
    <property type="match status" value="1"/>
</dbReference>
<evidence type="ECO:0000256" key="1">
    <source>
        <dbReference type="ARBA" id="ARBA00008226"/>
    </source>
</evidence>
<dbReference type="STRING" id="1230383.A0A1M8A4V2"/>
<dbReference type="InterPro" id="IPR004154">
    <property type="entry name" value="Anticodon-bd"/>
</dbReference>
<protein>
    <recommendedName>
        <fullName evidence="2">proline--tRNA ligase</fullName>
        <ecNumber evidence="2">6.1.1.15</ecNumber>
    </recommendedName>
    <alternativeName>
        <fullName evidence="8">Prolyl-tRNA synthetase</fullName>
    </alternativeName>
</protein>
<evidence type="ECO:0000313" key="11">
    <source>
        <dbReference type="EMBL" id="SHO77214.1"/>
    </source>
</evidence>
<evidence type="ECO:0000256" key="2">
    <source>
        <dbReference type="ARBA" id="ARBA00012831"/>
    </source>
</evidence>
<keyword evidence="6" id="KW-0648">Protein biosynthesis</keyword>
<keyword evidence="3" id="KW-0436">Ligase</keyword>
<dbReference type="InterPro" id="IPR050062">
    <property type="entry name" value="Pro-tRNA_synthetase"/>
</dbReference>
<dbReference type="InterPro" id="IPR002314">
    <property type="entry name" value="aa-tRNA-synt_IIb"/>
</dbReference>
<evidence type="ECO:0000256" key="9">
    <source>
        <dbReference type="ARBA" id="ARBA00047671"/>
    </source>
</evidence>
<evidence type="ECO:0000313" key="12">
    <source>
        <dbReference type="Proteomes" id="UP000186303"/>
    </source>
</evidence>
<dbReference type="InterPro" id="IPR002316">
    <property type="entry name" value="Pro-tRNA-ligase_IIa"/>
</dbReference>
<evidence type="ECO:0000256" key="5">
    <source>
        <dbReference type="ARBA" id="ARBA00022840"/>
    </source>
</evidence>
<dbReference type="PANTHER" id="PTHR42753">
    <property type="entry name" value="MITOCHONDRIAL RIBOSOME PROTEIN L39/PROLYL-TRNA LIGASE FAMILY MEMBER"/>
    <property type="match status" value="1"/>
</dbReference>
<dbReference type="InterPro" id="IPR036621">
    <property type="entry name" value="Anticodon-bd_dom_sf"/>
</dbReference>
<sequence length="580" mass="63251">MKLARFPTALCAHSTRTYSTGPKRLSKIFFPTCSADAIASSDTLDSLKLLLRGGYVRQSGSGTYSFLPMGLRILSKIIQIIEEEMDAVGASRLEMPQLLSSSLWHKTGRVDAMGSELFRFKDRRNTEMILAPTHEEEVTKLIGSEIDSVKSLPVRVYQIGRKFRDEPRPRAGLLRTKEFLMKDLYTFDATAEEATSTYADVRQAYHNIFHRIFNWSHLPSLPARPTWIEAAADSGSMGGSFSHEYHVEDSAGEDTLFSCDHCSYASNQECATALEPSSDVCSSTGRVHVHLYSNSTSLHVAVVPAGTSVNPSAAPFSQCQPYQGEGNLPVYIWLDTSCSNVPPHQIVDLVRQTVADARGCDLTDVPNPSAMKTSAIRLARVGDTCASCGVGHLQEHRAIEVGHTFLLGTKYSAALGYGVVPRSVGSGSQKKEPLQMGCYGIGVTRILGALAQTSMNLFHALQSSQNSKTRAREGFVWPSGLAPFSALVLPASHKQMEAALKLCSQLASGFEQGDSSQTNIQVPLNDIALDDRVGQSLGSRLFDADLLGYPYVYVLGKHFDKTGQVEIRQVGQDVQYAPLV</sequence>
<dbReference type="OMA" id="NCDYAAN"/>
<comment type="similarity">
    <text evidence="1">Belongs to the class-II aminoacyl-tRNA synthetase family.</text>
</comment>
<evidence type="ECO:0000256" key="6">
    <source>
        <dbReference type="ARBA" id="ARBA00022917"/>
    </source>
</evidence>
<dbReference type="Gene3D" id="3.30.930.10">
    <property type="entry name" value="Bira Bifunctional Protein, Domain 2"/>
    <property type="match status" value="2"/>
</dbReference>
<keyword evidence="5" id="KW-0067">ATP-binding</keyword>
<organism evidence="11 12">
    <name type="scientific">Malassezia sympodialis (strain ATCC 42132)</name>
    <name type="common">Atopic eczema-associated yeast</name>
    <dbReference type="NCBI Taxonomy" id="1230383"/>
    <lineage>
        <taxon>Eukaryota</taxon>
        <taxon>Fungi</taxon>
        <taxon>Dikarya</taxon>
        <taxon>Basidiomycota</taxon>
        <taxon>Ustilaginomycotina</taxon>
        <taxon>Malasseziomycetes</taxon>
        <taxon>Malasseziales</taxon>
        <taxon>Malasseziaceae</taxon>
        <taxon>Malassezia</taxon>
    </lineage>
</organism>
<dbReference type="PANTHER" id="PTHR42753:SF2">
    <property type="entry name" value="PROLINE--TRNA LIGASE"/>
    <property type="match status" value="1"/>
</dbReference>
<dbReference type="OrthoDB" id="10267474at2759"/>
<gene>
    <name evidence="11" type="ORF">MSYG_1555</name>
</gene>
<dbReference type="EMBL" id="LT671822">
    <property type="protein sequence ID" value="SHO77214.1"/>
    <property type="molecule type" value="Genomic_DNA"/>
</dbReference>
<dbReference type="Pfam" id="PF00587">
    <property type="entry name" value="tRNA-synt_2b"/>
    <property type="match status" value="1"/>
</dbReference>
<dbReference type="Pfam" id="PF03129">
    <property type="entry name" value="HGTP_anticodon"/>
    <property type="match status" value="1"/>
</dbReference>
<keyword evidence="12" id="KW-1185">Reference proteome</keyword>
<keyword evidence="4" id="KW-0547">Nucleotide-binding</keyword>
<dbReference type="PRINTS" id="PR01046">
    <property type="entry name" value="TRNASYNTHPRO"/>
</dbReference>
<feature type="domain" description="Aminoacyl-transfer RNA synthetases class-II family profile" evidence="10">
    <location>
        <begin position="57"/>
        <end position="490"/>
    </location>
</feature>
<dbReference type="PROSITE" id="PS50862">
    <property type="entry name" value="AA_TRNA_LIGASE_II"/>
    <property type="match status" value="1"/>
</dbReference>
<evidence type="ECO:0000256" key="3">
    <source>
        <dbReference type="ARBA" id="ARBA00022598"/>
    </source>
</evidence>